<dbReference type="Proteomes" id="UP000886885">
    <property type="component" value="Chromosome 13D"/>
</dbReference>
<evidence type="ECO:0000313" key="2">
    <source>
        <dbReference type="EMBL" id="KAG6750374.1"/>
    </source>
</evidence>
<feature type="repeat" description="PPR" evidence="1">
    <location>
        <begin position="73"/>
        <end position="109"/>
    </location>
</feature>
<accession>A0A8X7YG21</accession>
<dbReference type="EMBL" id="JAAWWB010000026">
    <property type="protein sequence ID" value="KAG6750374.1"/>
    <property type="molecule type" value="Genomic_DNA"/>
</dbReference>
<protein>
    <recommendedName>
        <fullName evidence="4">Pentatricopeptide repeat-containing protein</fullName>
    </recommendedName>
</protein>
<sequence length="288" mass="32701">MPHPPQNRSFYNLLIQYADQQSLKKGQILHAHIIKIPYLSSCNYLANNLIKFYAKCGHLHGAKLVFENLIHKNVVSYNCLIHGLSHNASKGSTFVLELFRRMIANNILPDAHTFPGVLNLGCNFDARQVHVLVGCVFEARKLFDRMPDRNFVSWTTMISGYASKQIAKEALGVLGLMRLVEGNLNEFVFTSVLSALRVQNLLIVESSDKNAMTWLADVVRVRRMMKVRGVRKETGCSWIELKSHVHVFVVGDQIHPQIEEIRGAIWRLRKHMKDDGYRPGHDSASVSV</sequence>
<dbReference type="InterPro" id="IPR002885">
    <property type="entry name" value="PPR_rpt"/>
</dbReference>
<dbReference type="Pfam" id="PF01535">
    <property type="entry name" value="PPR"/>
    <property type="match status" value="3"/>
</dbReference>
<name>A0A8X7YG21_POPTO</name>
<dbReference type="PROSITE" id="PS51375">
    <property type="entry name" value="PPR"/>
    <property type="match status" value="1"/>
</dbReference>
<evidence type="ECO:0000313" key="3">
    <source>
        <dbReference type="Proteomes" id="UP000886885"/>
    </source>
</evidence>
<gene>
    <name evidence="2" type="ORF">POTOM_044864</name>
</gene>
<evidence type="ECO:0000256" key="1">
    <source>
        <dbReference type="PROSITE-ProRule" id="PRU00708"/>
    </source>
</evidence>
<dbReference type="AlphaFoldDB" id="A0A8X7YG21"/>
<evidence type="ECO:0008006" key="4">
    <source>
        <dbReference type="Google" id="ProtNLM"/>
    </source>
</evidence>
<reference evidence="2" key="1">
    <citation type="journal article" date="2020" name="bioRxiv">
        <title>Hybrid origin of Populus tomentosa Carr. identified through genome sequencing and phylogenomic analysis.</title>
        <authorList>
            <person name="An X."/>
            <person name="Gao K."/>
            <person name="Chen Z."/>
            <person name="Li J."/>
            <person name="Yang X."/>
            <person name="Yang X."/>
            <person name="Zhou J."/>
            <person name="Guo T."/>
            <person name="Zhao T."/>
            <person name="Huang S."/>
            <person name="Miao D."/>
            <person name="Khan W.U."/>
            <person name="Rao P."/>
            <person name="Ye M."/>
            <person name="Lei B."/>
            <person name="Liao W."/>
            <person name="Wang J."/>
            <person name="Ji L."/>
            <person name="Li Y."/>
            <person name="Guo B."/>
            <person name="Mustafa N.S."/>
            <person name="Li S."/>
            <person name="Yun Q."/>
            <person name="Keller S.R."/>
            <person name="Mao J."/>
            <person name="Zhang R."/>
            <person name="Strauss S.H."/>
        </authorList>
    </citation>
    <scope>NUCLEOTIDE SEQUENCE</scope>
    <source>
        <strain evidence="2">GM15</strain>
        <tissue evidence="2">Leaf</tissue>
    </source>
</reference>
<keyword evidence="3" id="KW-1185">Reference proteome</keyword>
<proteinExistence type="predicted"/>
<organism evidence="2 3">
    <name type="scientific">Populus tomentosa</name>
    <name type="common">Chinese white poplar</name>
    <dbReference type="NCBI Taxonomy" id="118781"/>
    <lineage>
        <taxon>Eukaryota</taxon>
        <taxon>Viridiplantae</taxon>
        <taxon>Streptophyta</taxon>
        <taxon>Embryophyta</taxon>
        <taxon>Tracheophyta</taxon>
        <taxon>Spermatophyta</taxon>
        <taxon>Magnoliopsida</taxon>
        <taxon>eudicotyledons</taxon>
        <taxon>Gunneridae</taxon>
        <taxon>Pentapetalae</taxon>
        <taxon>rosids</taxon>
        <taxon>fabids</taxon>
        <taxon>Malpighiales</taxon>
        <taxon>Salicaceae</taxon>
        <taxon>Saliceae</taxon>
        <taxon>Populus</taxon>
    </lineage>
</organism>
<dbReference type="PANTHER" id="PTHR47926">
    <property type="entry name" value="PENTATRICOPEPTIDE REPEAT-CONTAINING PROTEIN"/>
    <property type="match status" value="1"/>
</dbReference>
<dbReference type="GO" id="GO:0009451">
    <property type="term" value="P:RNA modification"/>
    <property type="evidence" value="ECO:0007669"/>
    <property type="project" value="InterPro"/>
</dbReference>
<comment type="caution">
    <text evidence="2">The sequence shown here is derived from an EMBL/GenBank/DDBJ whole genome shotgun (WGS) entry which is preliminary data.</text>
</comment>
<dbReference type="GO" id="GO:0003723">
    <property type="term" value="F:RNA binding"/>
    <property type="evidence" value="ECO:0007669"/>
    <property type="project" value="InterPro"/>
</dbReference>
<dbReference type="InterPro" id="IPR046960">
    <property type="entry name" value="PPR_At4g14850-like_plant"/>
</dbReference>
<dbReference type="OrthoDB" id="1879995at2759"/>